<reference evidence="2" key="1">
    <citation type="journal article" date="2019" name="Int. J. Syst. Evol. Microbiol.">
        <title>The Global Catalogue of Microorganisms (GCM) 10K type strain sequencing project: providing services to taxonomists for standard genome sequencing and annotation.</title>
        <authorList>
            <consortium name="The Broad Institute Genomics Platform"/>
            <consortium name="The Broad Institute Genome Sequencing Center for Infectious Disease"/>
            <person name="Wu L."/>
            <person name="Ma J."/>
        </authorList>
    </citation>
    <scope>NUCLEOTIDE SEQUENCE [LARGE SCALE GENOMIC DNA]</scope>
    <source>
        <strain evidence="2">JCM 17705</strain>
    </source>
</reference>
<dbReference type="RefSeq" id="WP_345213754.1">
    <property type="nucleotide sequence ID" value="NZ_BAABFT010000020.1"/>
</dbReference>
<accession>A0ABP8HEV8</accession>
<gene>
    <name evidence="1" type="ORF">GCM10023149_48060</name>
</gene>
<organism evidence="1 2">
    <name type="scientific">Mucilaginibacter gynuensis</name>
    <dbReference type="NCBI Taxonomy" id="1302236"/>
    <lineage>
        <taxon>Bacteria</taxon>
        <taxon>Pseudomonadati</taxon>
        <taxon>Bacteroidota</taxon>
        <taxon>Sphingobacteriia</taxon>
        <taxon>Sphingobacteriales</taxon>
        <taxon>Sphingobacteriaceae</taxon>
        <taxon>Mucilaginibacter</taxon>
    </lineage>
</organism>
<dbReference type="EMBL" id="BAABFT010000020">
    <property type="protein sequence ID" value="GAA4338192.1"/>
    <property type="molecule type" value="Genomic_DNA"/>
</dbReference>
<dbReference type="InterPro" id="IPR057695">
    <property type="entry name" value="DUF7935"/>
</dbReference>
<evidence type="ECO:0000313" key="1">
    <source>
        <dbReference type="EMBL" id="GAA4338192.1"/>
    </source>
</evidence>
<proteinExistence type="predicted"/>
<dbReference type="Proteomes" id="UP001500582">
    <property type="component" value="Unassembled WGS sequence"/>
</dbReference>
<sequence length="176" mass="19878">MAVYPLLLDILKYTLSGLGVVYAAFYLAKPYLDRAEKTQLLDYKKSLNAQTLPLKLQAYERVVLFVERVNPANMLVRLNNPAYSAAELHGLIVTELRNEFQHNITQQIYVSSRAWGLVKRVKDDTLSIANNAIKALPENATGLDLAKTILGQLSRLEDNPYDIALSLIRKDLEDLF</sequence>
<keyword evidence="2" id="KW-1185">Reference proteome</keyword>
<comment type="caution">
    <text evidence="1">The sequence shown here is derived from an EMBL/GenBank/DDBJ whole genome shotgun (WGS) entry which is preliminary data.</text>
</comment>
<dbReference type="Pfam" id="PF25589">
    <property type="entry name" value="DUF7935"/>
    <property type="match status" value="1"/>
</dbReference>
<name>A0ABP8HEV8_9SPHI</name>
<protein>
    <submittedName>
        <fullName evidence="1">Uncharacterized protein</fullName>
    </submittedName>
</protein>
<evidence type="ECO:0000313" key="2">
    <source>
        <dbReference type="Proteomes" id="UP001500582"/>
    </source>
</evidence>